<keyword evidence="6" id="KW-1185">Reference proteome</keyword>
<proteinExistence type="predicted"/>
<keyword evidence="2" id="KW-0808">Transferase</keyword>
<dbReference type="Gene3D" id="1.10.287.130">
    <property type="match status" value="1"/>
</dbReference>
<name>A0A5D8QFD2_9THEO</name>
<evidence type="ECO:0000256" key="3">
    <source>
        <dbReference type="ARBA" id="ARBA00022777"/>
    </source>
</evidence>
<organism evidence="5 6">
    <name type="scientific">Calorimonas adulescens</name>
    <dbReference type="NCBI Taxonomy" id="2606906"/>
    <lineage>
        <taxon>Bacteria</taxon>
        <taxon>Bacillati</taxon>
        <taxon>Bacillota</taxon>
        <taxon>Clostridia</taxon>
        <taxon>Thermoanaerobacterales</taxon>
        <taxon>Thermoanaerobacteraceae</taxon>
        <taxon>Calorimonas</taxon>
    </lineage>
</organism>
<evidence type="ECO:0000313" key="5">
    <source>
        <dbReference type="EMBL" id="TZE82233.1"/>
    </source>
</evidence>
<evidence type="ECO:0000313" key="6">
    <source>
        <dbReference type="Proteomes" id="UP000322976"/>
    </source>
</evidence>
<reference evidence="5 6" key="1">
    <citation type="submission" date="2019-08" db="EMBL/GenBank/DDBJ databases">
        <title>Calorimonas adulescens gen. nov., sp. nov., an anaerobic thermophilic bacterium from Sakhalin hot spring.</title>
        <authorList>
            <person name="Khomyakova M.A."/>
            <person name="Merkel A.Y."/>
            <person name="Novikov A."/>
            <person name="Bonch-Osmolovskaya E.A."/>
            <person name="Slobodkin A.I."/>
        </authorList>
    </citation>
    <scope>NUCLEOTIDE SEQUENCE [LARGE SCALE GENOMIC DNA]</scope>
    <source>
        <strain evidence="5 6">A05MB</strain>
    </source>
</reference>
<dbReference type="InterPro" id="IPR016120">
    <property type="entry name" value="Sig_transdc_His_kin_SpoOB"/>
</dbReference>
<feature type="domain" description="SpoOB alpha-helical" evidence="4">
    <location>
        <begin position="11"/>
        <end position="62"/>
    </location>
</feature>
<keyword evidence="3" id="KW-0418">Kinase</keyword>
<dbReference type="AlphaFoldDB" id="A0A5D8QFD2"/>
<evidence type="ECO:0000256" key="2">
    <source>
        <dbReference type="ARBA" id="ARBA00022679"/>
    </source>
</evidence>
<evidence type="ECO:0000256" key="1">
    <source>
        <dbReference type="ARBA" id="ARBA00022553"/>
    </source>
</evidence>
<protein>
    <recommendedName>
        <fullName evidence="4">SpoOB alpha-helical domain-containing protein</fullName>
    </recommendedName>
</protein>
<dbReference type="GO" id="GO:0000155">
    <property type="term" value="F:phosphorelay sensor kinase activity"/>
    <property type="evidence" value="ECO:0007669"/>
    <property type="project" value="InterPro"/>
</dbReference>
<dbReference type="InterPro" id="IPR039506">
    <property type="entry name" value="SPOB_a"/>
</dbReference>
<evidence type="ECO:0000259" key="4">
    <source>
        <dbReference type="Pfam" id="PF14689"/>
    </source>
</evidence>
<gene>
    <name evidence="5" type="ORF">FWJ32_05595</name>
</gene>
<sequence>MGGSLDMFTEKDMIDILKGYRHIYLNDLQVIMGYIQLGRQDAAIEYIKKISRLMEAESRISHISDYRMQYVLIKGYNRAKENFIGLDIDVDGLSDMVCTDEDYSQIENQLNGYIDDAVANGYEELHLRLLFNGKVMLERVG</sequence>
<accession>A0A5D8QFD2</accession>
<dbReference type="SUPFAM" id="SSF55890">
    <property type="entry name" value="Sporulation response regulatory protein Spo0B"/>
    <property type="match status" value="1"/>
</dbReference>
<keyword evidence="1" id="KW-0597">Phosphoprotein</keyword>
<dbReference type="Proteomes" id="UP000322976">
    <property type="component" value="Unassembled WGS sequence"/>
</dbReference>
<dbReference type="Pfam" id="PF14689">
    <property type="entry name" value="SPOB_a"/>
    <property type="match status" value="1"/>
</dbReference>
<comment type="caution">
    <text evidence="5">The sequence shown here is derived from an EMBL/GenBank/DDBJ whole genome shotgun (WGS) entry which is preliminary data.</text>
</comment>
<dbReference type="EMBL" id="VTPS01000007">
    <property type="protein sequence ID" value="TZE82233.1"/>
    <property type="molecule type" value="Genomic_DNA"/>
</dbReference>